<name>A0ABX9DXT9_9PSEU</name>
<accession>A0ABX9DXT9</accession>
<gene>
    <name evidence="1" type="ORF">C8D87_114145</name>
</gene>
<dbReference type="Proteomes" id="UP000248714">
    <property type="component" value="Unassembled WGS sequence"/>
</dbReference>
<sequence length="136" mass="14852">MAHNVSSHRTTPRLARWQQHCARTADILCGSLSPQDQQHYPTAVIAYCRWYDTTDTATAGALRAEADGQFSDQLADVATAMAVLHFAVDEGWLPADELASLRAYFAETPAHVFVEGILADVVALPRPVPQDVRSSC</sequence>
<comment type="caution">
    <text evidence="1">The sequence shown here is derived from an EMBL/GenBank/DDBJ whole genome shotgun (WGS) entry which is preliminary data.</text>
</comment>
<evidence type="ECO:0000313" key="2">
    <source>
        <dbReference type="Proteomes" id="UP000248714"/>
    </source>
</evidence>
<reference evidence="1 2" key="1">
    <citation type="submission" date="2018-06" db="EMBL/GenBank/DDBJ databases">
        <title>Genomic Encyclopedia of Type Strains, Phase IV (KMG-IV): sequencing the most valuable type-strain genomes for metagenomic binning, comparative biology and taxonomic classification.</title>
        <authorList>
            <person name="Goeker M."/>
        </authorList>
    </citation>
    <scope>NUCLEOTIDE SEQUENCE [LARGE SCALE GENOMIC DNA]</scope>
    <source>
        <strain evidence="1 2">DSM 45479</strain>
    </source>
</reference>
<proteinExistence type="predicted"/>
<protein>
    <submittedName>
        <fullName evidence="1">Uncharacterized protein</fullName>
    </submittedName>
</protein>
<organism evidence="1 2">
    <name type="scientific">Lentzea atacamensis</name>
    <dbReference type="NCBI Taxonomy" id="531938"/>
    <lineage>
        <taxon>Bacteria</taxon>
        <taxon>Bacillati</taxon>
        <taxon>Actinomycetota</taxon>
        <taxon>Actinomycetes</taxon>
        <taxon>Pseudonocardiales</taxon>
        <taxon>Pseudonocardiaceae</taxon>
        <taxon>Lentzea</taxon>
    </lineage>
</organism>
<keyword evidence="2" id="KW-1185">Reference proteome</keyword>
<dbReference type="EMBL" id="QLTT01000014">
    <property type="protein sequence ID" value="RAS59533.1"/>
    <property type="molecule type" value="Genomic_DNA"/>
</dbReference>
<evidence type="ECO:0000313" key="1">
    <source>
        <dbReference type="EMBL" id="RAS59533.1"/>
    </source>
</evidence>